<keyword evidence="3" id="KW-1185">Reference proteome</keyword>
<dbReference type="OrthoDB" id="2103474at2759"/>
<dbReference type="InterPro" id="IPR025187">
    <property type="entry name" value="DUF4112"/>
</dbReference>
<dbReference type="EMBL" id="KN796119">
    <property type="protein sequence ID" value="KUI64080.1"/>
    <property type="molecule type" value="Genomic_DNA"/>
</dbReference>
<dbReference type="PANTHER" id="PTHR35519:SF2">
    <property type="entry name" value="PH DOMAIN PROTEIN"/>
    <property type="match status" value="1"/>
</dbReference>
<evidence type="ECO:0000313" key="2">
    <source>
        <dbReference type="EMBL" id="KUI64080.1"/>
    </source>
</evidence>
<organism evidence="2 3">
    <name type="scientific">Cytospora mali</name>
    <name type="common">Apple Valsa canker fungus</name>
    <name type="synonym">Valsa mali</name>
    <dbReference type="NCBI Taxonomy" id="578113"/>
    <lineage>
        <taxon>Eukaryota</taxon>
        <taxon>Fungi</taxon>
        <taxon>Dikarya</taxon>
        <taxon>Ascomycota</taxon>
        <taxon>Pezizomycotina</taxon>
        <taxon>Sordariomycetes</taxon>
        <taxon>Sordariomycetidae</taxon>
        <taxon>Diaporthales</taxon>
        <taxon>Cytosporaceae</taxon>
        <taxon>Cytospora</taxon>
    </lineage>
</organism>
<feature type="region of interest" description="Disordered" evidence="1">
    <location>
        <begin position="215"/>
        <end position="267"/>
    </location>
</feature>
<sequence>MAFLAKFAASKYIGDKLEDNFGPENPKYHILINEDGRRKKIKKQPPPGLDDHDERVLQAVRRKAWRYEWWVDCHCCCGLHVQFGSATIWGLLPIVGDLVSLANALSLIRAARRVGGGGLPAAVLVPMVVWALVDFVIKLVPIAGDILTAIIKPNTRNCMRVEAFLRKRGEKNLGGAAAAAAGAGGRGRGAARGVTVGVDEPLMVSAQPGLQSGMSPGAAYGTVSPAAGSGSGRAVVRERGGRSRHLLPFWRKNEDTDSEGEEDETRR</sequence>
<name>A0A194VJM7_CYTMA</name>
<evidence type="ECO:0000256" key="1">
    <source>
        <dbReference type="SAM" id="MobiDB-lite"/>
    </source>
</evidence>
<evidence type="ECO:0000313" key="3">
    <source>
        <dbReference type="Proteomes" id="UP000078559"/>
    </source>
</evidence>
<accession>A0A194VJM7</accession>
<dbReference type="PANTHER" id="PTHR35519">
    <property type="entry name" value="MEMBRANE PROTEINS"/>
    <property type="match status" value="1"/>
</dbReference>
<protein>
    <submittedName>
        <fullName evidence="2">Uncharacterized protein</fullName>
    </submittedName>
</protein>
<reference evidence="2" key="1">
    <citation type="submission" date="2014-12" db="EMBL/GenBank/DDBJ databases">
        <title>Genome Sequence of Valsa Canker Pathogens Uncovers a Specific Adaption of Colonization on Woody Bark.</title>
        <authorList>
            <person name="Yin Z."/>
            <person name="Liu H."/>
            <person name="Gao X."/>
            <person name="Li Z."/>
            <person name="Song N."/>
            <person name="Ke X."/>
            <person name="Dai Q."/>
            <person name="Wu Y."/>
            <person name="Sun Y."/>
            <person name="Xu J.-R."/>
            <person name="Kang Z.K."/>
            <person name="Wang L."/>
            <person name="Huang L."/>
        </authorList>
    </citation>
    <scope>NUCLEOTIDE SEQUENCE [LARGE SCALE GENOMIC DNA]</scope>
    <source>
        <strain evidence="2">03-8</strain>
    </source>
</reference>
<dbReference type="Pfam" id="PF13430">
    <property type="entry name" value="DUF4112"/>
    <property type="match status" value="1"/>
</dbReference>
<proteinExistence type="predicted"/>
<dbReference type="Proteomes" id="UP000078559">
    <property type="component" value="Unassembled WGS sequence"/>
</dbReference>
<gene>
    <name evidence="2" type="ORF">VM1G_10851</name>
</gene>
<dbReference type="AlphaFoldDB" id="A0A194VJM7"/>
<feature type="compositionally biased region" description="Acidic residues" evidence="1">
    <location>
        <begin position="256"/>
        <end position="267"/>
    </location>
</feature>